<keyword evidence="5 12" id="KW-0633">Potassium transport</keyword>
<evidence type="ECO:0000256" key="10">
    <source>
        <dbReference type="ARBA" id="ARBA00023065"/>
    </source>
</evidence>
<dbReference type="Proteomes" id="UP000535890">
    <property type="component" value="Unassembled WGS sequence"/>
</dbReference>
<dbReference type="PANTHER" id="PTHR30540:SF79">
    <property type="entry name" value="LOW AFFINITY POTASSIUM TRANSPORT SYSTEM PROTEIN KUP"/>
    <property type="match status" value="1"/>
</dbReference>
<evidence type="ECO:0000256" key="13">
    <source>
        <dbReference type="SAM" id="MobiDB-lite"/>
    </source>
</evidence>
<comment type="subcellular location">
    <subcellularLocation>
        <location evidence="12">Cell membrane</location>
        <topology evidence="12">Multi-pass membrane protein</topology>
    </subcellularLocation>
    <subcellularLocation>
        <location evidence="1">Membrane</location>
        <topology evidence="1">Multi-pass membrane protein</topology>
    </subcellularLocation>
</comment>
<proteinExistence type="inferred from homology"/>
<feature type="transmembrane region" description="Helical" evidence="12">
    <location>
        <begin position="189"/>
        <end position="209"/>
    </location>
</feature>
<sequence length="646" mass="69060">MTQVESVATPRGRSTGMDHPAARGRKGAAGLALGALGVVFGDIGTSPLYAMQTVFSIDNGAVSPTEGDVYGVISLIFWSVLIVVTIKYVVFMLRADNDGEGGVMALAALVRSALTGRAATFAIGLGVLGAALFYGDSLITPAISVLSAVEGVEVVRPELAEAVLPIGAVILAALFVVQRGGTERVGRLFGPVMAVWFVVLAVLGLPHIIEHPDVLAGLSPTYIVTFIADHPYTAFIAMGAVVLSITGAEALYADMGHFGRRPIRMAWFSAVFPALIVNYLGQGALVLHDPSTISSPFYLLAPGWARIPLIVLATAATVIASQAVISGAYSVSLQAMRLGYLPRLTVRHTSARESGQIYVPAVNWLLFGGVLILVATFRSSSSLATAYGLAVTGTLLISTTLFLLHARHTWQWAWWRVIGLGVLFGVVELLYFGANVIKIESGGWLPLLVAVVVVITMTTWQSGRRVITQRRTSLEGSLPDFLDGLDGVTRVPGMAVFPHPTNETAPLALRANVEFNHVLHERVVIVSLVSVDVPHVPREERVTVDDLEHSHDGVVHVRARFGFQDRQNVPDVLRQAVELAPELEGADPDSAMYYISRLMIERGDAPGLPTWRKRLFVGLAHNAASPAGSFKLPVARTVVMGSTLEL</sequence>
<dbReference type="InterPro" id="IPR023051">
    <property type="entry name" value="Kup"/>
</dbReference>
<feature type="transmembrane region" description="Helical" evidence="12">
    <location>
        <begin position="265"/>
        <end position="287"/>
    </location>
</feature>
<evidence type="ECO:0000256" key="6">
    <source>
        <dbReference type="ARBA" id="ARBA00022692"/>
    </source>
</evidence>
<evidence type="ECO:0000259" key="15">
    <source>
        <dbReference type="Pfam" id="PF22776"/>
    </source>
</evidence>
<evidence type="ECO:0000256" key="8">
    <source>
        <dbReference type="ARBA" id="ARBA00022958"/>
    </source>
</evidence>
<protein>
    <recommendedName>
        <fullName evidence="12">Probable potassium transport system protein Kup</fullName>
    </recommendedName>
</protein>
<evidence type="ECO:0000256" key="9">
    <source>
        <dbReference type="ARBA" id="ARBA00022989"/>
    </source>
</evidence>
<organism evidence="16 17">
    <name type="scientific">Actinomycetospora corticicola</name>
    <dbReference type="NCBI Taxonomy" id="663602"/>
    <lineage>
        <taxon>Bacteria</taxon>
        <taxon>Bacillati</taxon>
        <taxon>Actinomycetota</taxon>
        <taxon>Actinomycetes</taxon>
        <taxon>Pseudonocardiales</taxon>
        <taxon>Pseudonocardiaceae</taxon>
        <taxon>Actinomycetospora</taxon>
    </lineage>
</organism>
<feature type="transmembrane region" description="Helical" evidence="12">
    <location>
        <begin position="383"/>
        <end position="406"/>
    </location>
</feature>
<keyword evidence="9 12" id="KW-1133">Transmembrane helix</keyword>
<accession>A0A7Y9DVU4</accession>
<dbReference type="Pfam" id="PF22776">
    <property type="entry name" value="K_trans_C"/>
    <property type="match status" value="1"/>
</dbReference>
<feature type="transmembrane region" description="Helical" evidence="12">
    <location>
        <begin position="114"/>
        <end position="134"/>
    </location>
</feature>
<dbReference type="AlphaFoldDB" id="A0A7Y9DVU4"/>
<feature type="transmembrane region" description="Helical" evidence="12">
    <location>
        <begin position="444"/>
        <end position="463"/>
    </location>
</feature>
<feature type="transmembrane region" description="Helical" evidence="12">
    <location>
        <begin position="232"/>
        <end position="253"/>
    </location>
</feature>
<evidence type="ECO:0000256" key="5">
    <source>
        <dbReference type="ARBA" id="ARBA00022538"/>
    </source>
</evidence>
<evidence type="ECO:0000256" key="12">
    <source>
        <dbReference type="HAMAP-Rule" id="MF_01522"/>
    </source>
</evidence>
<dbReference type="Pfam" id="PF02705">
    <property type="entry name" value="K_trans"/>
    <property type="match status" value="1"/>
</dbReference>
<dbReference type="InterPro" id="IPR053951">
    <property type="entry name" value="K_trans_N"/>
</dbReference>
<feature type="transmembrane region" description="Helical" evidence="12">
    <location>
        <begin position="69"/>
        <end position="93"/>
    </location>
</feature>
<evidence type="ECO:0000256" key="4">
    <source>
        <dbReference type="ARBA" id="ARBA00022475"/>
    </source>
</evidence>
<dbReference type="GO" id="GO:0005886">
    <property type="term" value="C:plasma membrane"/>
    <property type="evidence" value="ECO:0007669"/>
    <property type="project" value="UniProtKB-SubCell"/>
</dbReference>
<keyword evidence="17" id="KW-1185">Reference proteome</keyword>
<dbReference type="GO" id="GO:0015079">
    <property type="term" value="F:potassium ion transmembrane transporter activity"/>
    <property type="evidence" value="ECO:0007669"/>
    <property type="project" value="UniProtKB-UniRule"/>
</dbReference>
<evidence type="ECO:0000256" key="7">
    <source>
        <dbReference type="ARBA" id="ARBA00022847"/>
    </source>
</evidence>
<keyword evidence="8 12" id="KW-0630">Potassium</keyword>
<dbReference type="EMBL" id="JACCBN010000001">
    <property type="protein sequence ID" value="NYD36329.1"/>
    <property type="molecule type" value="Genomic_DNA"/>
</dbReference>
<dbReference type="PANTHER" id="PTHR30540">
    <property type="entry name" value="OSMOTIC STRESS POTASSIUM TRANSPORTER"/>
    <property type="match status" value="1"/>
</dbReference>
<keyword evidence="11 12" id="KW-0472">Membrane</keyword>
<evidence type="ECO:0000256" key="1">
    <source>
        <dbReference type="ARBA" id="ARBA00004141"/>
    </source>
</evidence>
<feature type="transmembrane region" description="Helical" evidence="12">
    <location>
        <begin position="413"/>
        <end position="432"/>
    </location>
</feature>
<comment type="catalytic activity">
    <reaction evidence="12">
        <text>K(+)(in) + H(+)(in) = K(+)(out) + H(+)(out)</text>
        <dbReference type="Rhea" id="RHEA:28490"/>
        <dbReference type="ChEBI" id="CHEBI:15378"/>
        <dbReference type="ChEBI" id="CHEBI:29103"/>
    </reaction>
</comment>
<keyword evidence="4 12" id="KW-1003">Cell membrane</keyword>
<evidence type="ECO:0000313" key="17">
    <source>
        <dbReference type="Proteomes" id="UP000535890"/>
    </source>
</evidence>
<feature type="transmembrane region" description="Helical" evidence="12">
    <location>
        <begin position="357"/>
        <end position="377"/>
    </location>
</feature>
<keyword evidence="10 12" id="KW-0406">Ion transport</keyword>
<dbReference type="InterPro" id="IPR003855">
    <property type="entry name" value="K+_transporter"/>
</dbReference>
<comment type="caution">
    <text evidence="16">The sequence shown here is derived from an EMBL/GenBank/DDBJ whole genome shotgun (WGS) entry which is preliminary data.</text>
</comment>
<evidence type="ECO:0000256" key="11">
    <source>
        <dbReference type="ARBA" id="ARBA00023136"/>
    </source>
</evidence>
<feature type="transmembrane region" description="Helical" evidence="12">
    <location>
        <begin position="27"/>
        <end position="49"/>
    </location>
</feature>
<feature type="transmembrane region" description="Helical" evidence="12">
    <location>
        <begin position="307"/>
        <end position="336"/>
    </location>
</feature>
<evidence type="ECO:0000313" key="16">
    <source>
        <dbReference type="EMBL" id="NYD36329.1"/>
    </source>
</evidence>
<comment type="similarity">
    <text evidence="2 12">Belongs to the HAK/KUP transporter (TC 2.A.72) family.</text>
</comment>
<feature type="region of interest" description="Disordered" evidence="13">
    <location>
        <begin position="1"/>
        <end position="23"/>
    </location>
</feature>
<feature type="transmembrane region" description="Helical" evidence="12">
    <location>
        <begin position="159"/>
        <end position="177"/>
    </location>
</feature>
<feature type="domain" description="K+ potassium transporter C-terminal" evidence="15">
    <location>
        <begin position="492"/>
        <end position="646"/>
    </location>
</feature>
<keyword evidence="3 12" id="KW-0813">Transport</keyword>
<dbReference type="HAMAP" id="MF_01522">
    <property type="entry name" value="Kup"/>
    <property type="match status" value="1"/>
</dbReference>
<dbReference type="RefSeq" id="WP_179794022.1">
    <property type="nucleotide sequence ID" value="NZ_BAABHP010000028.1"/>
</dbReference>
<keyword evidence="7 12" id="KW-0769">Symport</keyword>
<name>A0A7Y9DVU4_9PSEU</name>
<evidence type="ECO:0000259" key="14">
    <source>
        <dbReference type="Pfam" id="PF02705"/>
    </source>
</evidence>
<feature type="domain" description="K+ potassium transporter integral membrane" evidence="14">
    <location>
        <begin position="31"/>
        <end position="480"/>
    </location>
</feature>
<comment type="function">
    <text evidence="12">Transport of potassium into the cell. Likely operates as a K(+):H(+) symporter.</text>
</comment>
<gene>
    <name evidence="12" type="primary">kup</name>
    <name evidence="16" type="ORF">BJ983_002431</name>
</gene>
<evidence type="ECO:0000256" key="2">
    <source>
        <dbReference type="ARBA" id="ARBA00007019"/>
    </source>
</evidence>
<dbReference type="InterPro" id="IPR053952">
    <property type="entry name" value="K_trans_C"/>
</dbReference>
<reference evidence="16 17" key="1">
    <citation type="submission" date="2020-07" db="EMBL/GenBank/DDBJ databases">
        <title>Sequencing the genomes of 1000 actinobacteria strains.</title>
        <authorList>
            <person name="Klenk H.-P."/>
        </authorList>
    </citation>
    <scope>NUCLEOTIDE SEQUENCE [LARGE SCALE GENOMIC DNA]</scope>
    <source>
        <strain evidence="16 17">DSM 45772</strain>
    </source>
</reference>
<keyword evidence="6 12" id="KW-0812">Transmembrane</keyword>
<dbReference type="GO" id="GO:0015293">
    <property type="term" value="F:symporter activity"/>
    <property type="evidence" value="ECO:0007669"/>
    <property type="project" value="UniProtKB-UniRule"/>
</dbReference>
<evidence type="ECO:0000256" key="3">
    <source>
        <dbReference type="ARBA" id="ARBA00022448"/>
    </source>
</evidence>